<name>A0ABM4SJS2_BOSIN</name>
<accession>A0ABM4SJS2</accession>
<evidence type="ECO:0000313" key="3">
    <source>
        <dbReference type="RefSeq" id="XP_070648051.1"/>
    </source>
</evidence>
<sequence>MECLDCLSHLEWSFGRHNWYPPTVGSQRVDAEIPVCVDPPHYEEYHLTLQAFDLCLSSAMLCVSLTAFITLSARLIQNGHVNYTARRGPSTN</sequence>
<keyword evidence="2" id="KW-1185">Reference proteome</keyword>
<keyword evidence="1" id="KW-0472">Membrane</keyword>
<dbReference type="RefSeq" id="XP_070648051.1">
    <property type="nucleotide sequence ID" value="XM_070791950.1"/>
</dbReference>
<keyword evidence="1 3" id="KW-0812">Transmembrane</keyword>
<reference evidence="3" key="2">
    <citation type="submission" date="2025-08" db="UniProtKB">
        <authorList>
            <consortium name="RefSeq"/>
        </authorList>
    </citation>
    <scope>IDENTIFICATION</scope>
    <source>
        <tissue evidence="3">Blood</tissue>
    </source>
</reference>
<keyword evidence="1" id="KW-1133">Transmembrane helix</keyword>
<feature type="transmembrane region" description="Helical" evidence="1">
    <location>
        <begin position="51"/>
        <end position="76"/>
    </location>
</feature>
<proteinExistence type="predicted"/>
<gene>
    <name evidence="3" type="primary">TMEM212</name>
</gene>
<protein>
    <submittedName>
        <fullName evidence="3">Transmembrane protein 212 isoform X3</fullName>
    </submittedName>
</protein>
<evidence type="ECO:0000313" key="2">
    <source>
        <dbReference type="Proteomes" id="UP001652663"/>
    </source>
</evidence>
<organism evidence="2 3">
    <name type="scientific">Bos indicus</name>
    <name type="common">Zebu</name>
    <dbReference type="NCBI Taxonomy" id="9915"/>
    <lineage>
        <taxon>Eukaryota</taxon>
        <taxon>Metazoa</taxon>
        <taxon>Chordata</taxon>
        <taxon>Craniata</taxon>
        <taxon>Vertebrata</taxon>
        <taxon>Euteleostomi</taxon>
        <taxon>Mammalia</taxon>
        <taxon>Eutheria</taxon>
        <taxon>Laurasiatheria</taxon>
        <taxon>Artiodactyla</taxon>
        <taxon>Ruminantia</taxon>
        <taxon>Pecora</taxon>
        <taxon>Bovidae</taxon>
        <taxon>Bovinae</taxon>
        <taxon>Bos</taxon>
    </lineage>
</organism>
<dbReference type="GeneID" id="109558074"/>
<evidence type="ECO:0000256" key="1">
    <source>
        <dbReference type="SAM" id="Phobius"/>
    </source>
</evidence>
<dbReference type="Proteomes" id="UP001652663">
    <property type="component" value="Chromosome 1"/>
</dbReference>
<reference evidence="2" key="1">
    <citation type="submission" date="2025-05" db="UniProtKB">
        <authorList>
            <consortium name="RefSeq"/>
        </authorList>
    </citation>
    <scope>NUCLEOTIDE SEQUENCE [LARGE SCALE GENOMIC DNA]</scope>
</reference>